<evidence type="ECO:0000259" key="2">
    <source>
        <dbReference type="PROSITE" id="PS50883"/>
    </source>
</evidence>
<dbReference type="CDD" id="cd01948">
    <property type="entry name" value="EAL"/>
    <property type="match status" value="1"/>
</dbReference>
<feature type="region of interest" description="Disordered" evidence="1">
    <location>
        <begin position="1"/>
        <end position="22"/>
    </location>
</feature>
<dbReference type="GeneID" id="85485141"/>
<feature type="domain" description="EAL" evidence="2">
    <location>
        <begin position="24"/>
        <end position="271"/>
    </location>
</feature>
<dbReference type="AlphaFoldDB" id="A0A1I0T1F7"/>
<dbReference type="InterPro" id="IPR019278">
    <property type="entry name" value="DICT_dom"/>
</dbReference>
<dbReference type="PROSITE" id="PS50883">
    <property type="entry name" value="EAL"/>
    <property type="match status" value="1"/>
</dbReference>
<evidence type="ECO:0000313" key="4">
    <source>
        <dbReference type="Proteomes" id="UP000182054"/>
    </source>
</evidence>
<dbReference type="InterPro" id="IPR001633">
    <property type="entry name" value="EAL_dom"/>
</dbReference>
<dbReference type="Gene3D" id="3.20.20.450">
    <property type="entry name" value="EAL domain"/>
    <property type="match status" value="1"/>
</dbReference>
<dbReference type="PANTHER" id="PTHR33121:SF76">
    <property type="entry name" value="SIGNALING PROTEIN"/>
    <property type="match status" value="1"/>
</dbReference>
<dbReference type="SMART" id="SM00052">
    <property type="entry name" value="EAL"/>
    <property type="match status" value="1"/>
</dbReference>
<dbReference type="EMBL" id="FOJN01000003">
    <property type="protein sequence ID" value="SFA45605.1"/>
    <property type="molecule type" value="Genomic_DNA"/>
</dbReference>
<gene>
    <name evidence="3" type="ORF">SAMN05444374_103298</name>
</gene>
<dbReference type="SUPFAM" id="SSF141868">
    <property type="entry name" value="EAL domain-like"/>
    <property type="match status" value="1"/>
</dbReference>
<dbReference type="Pfam" id="PF00563">
    <property type="entry name" value="EAL"/>
    <property type="match status" value="1"/>
</dbReference>
<dbReference type="InterPro" id="IPR050706">
    <property type="entry name" value="Cyclic-di-GMP_PDE-like"/>
</dbReference>
<feature type="region of interest" description="Disordered" evidence="1">
    <location>
        <begin position="273"/>
        <end position="299"/>
    </location>
</feature>
<proteinExistence type="predicted"/>
<dbReference type="InterPro" id="IPR035919">
    <property type="entry name" value="EAL_sf"/>
</dbReference>
<dbReference type="PANTHER" id="PTHR33121">
    <property type="entry name" value="CYCLIC DI-GMP PHOSPHODIESTERASE PDEF"/>
    <property type="match status" value="1"/>
</dbReference>
<organism evidence="3 4">
    <name type="scientific">Rhodococcoides kroppenstedtii</name>
    <dbReference type="NCBI Taxonomy" id="293050"/>
    <lineage>
        <taxon>Bacteria</taxon>
        <taxon>Bacillati</taxon>
        <taxon>Actinomycetota</taxon>
        <taxon>Actinomycetes</taxon>
        <taxon>Mycobacteriales</taxon>
        <taxon>Nocardiaceae</taxon>
        <taxon>Rhodococcoides</taxon>
    </lineage>
</organism>
<evidence type="ECO:0000313" key="3">
    <source>
        <dbReference type="EMBL" id="SFA45605.1"/>
    </source>
</evidence>
<protein>
    <submittedName>
        <fullName evidence="3">EAL domain, c-di-GMP-specific phosphodiesterase class I (Or its enzymatically inactive variant)</fullName>
    </submittedName>
</protein>
<evidence type="ECO:0000256" key="1">
    <source>
        <dbReference type="SAM" id="MobiDB-lite"/>
    </source>
</evidence>
<dbReference type="GO" id="GO:0071111">
    <property type="term" value="F:cyclic-guanylate-specific phosphodiesterase activity"/>
    <property type="evidence" value="ECO:0007669"/>
    <property type="project" value="InterPro"/>
</dbReference>
<reference evidence="3 4" key="1">
    <citation type="submission" date="2016-10" db="EMBL/GenBank/DDBJ databases">
        <authorList>
            <person name="de Groot N.N."/>
        </authorList>
    </citation>
    <scope>NUCLEOTIDE SEQUENCE [LARGE SCALE GENOMIC DNA]</scope>
    <source>
        <strain evidence="3 4">DSM 44908</strain>
    </source>
</reference>
<dbReference type="Proteomes" id="UP000182054">
    <property type="component" value="Unassembled WGS sequence"/>
</dbReference>
<sequence length="460" mass="49052">MLPDDGRRPHGPGESVADSKRAAIDTSGSAVEAVLAEVWSVRSVYQPIVALNTGEVVGFEALARWPTVPDVDVGQVFSSAAARGVLPELDWACRLAALAGAADAGLTTAHSVFVNVEPHNGPLIPDYARRTLDGFEWPINVVIELTERALLSDPATLLAVVEAARRLGCSVALDDVGSNDATVTMLDFVAPDIIKLDRVLVQSDPDPGQVRLIAAVLAHAEFTGATILAEGVEDAEHLARAHALGATLGQGWLLGKPGPLPLVPTRFWGTAKQVGRSARPSRPASTPFPLRPGRPAPDVAVPQVPSDLLDGIGPVTARKAFVLTLARHLEDHARVASEPLVVLSAIQRARWFSPEVVARYGELAAKHPFVAALAVGLEDEPAPGVRSAALDPTERFANEWTVTVVGRHYFAALIARDLGDVGVDDDDRRFDFVLTHDRATVVAAARSMMKRVLPHTRRNL</sequence>
<name>A0A1I0T1F7_9NOCA</name>
<accession>A0A1I0T1F7</accession>
<dbReference type="Pfam" id="PF10069">
    <property type="entry name" value="DICT"/>
    <property type="match status" value="1"/>
</dbReference>
<dbReference type="OrthoDB" id="3278016at2"/>
<dbReference type="RefSeq" id="WP_139203854.1">
    <property type="nucleotide sequence ID" value="NZ_FOJN01000003.1"/>
</dbReference>